<sequence length="251" mass="27418">MLDSVLGMDCCLVCIHSVAFGLLHGESEKLFQPYNHVYYRTIFQENTPLVSGSWNRLDDFTHLALCGIPWAIACWAPFTLIGEEVNRLCVPVTSRDPTVTMITSATYSRRQDSSSSSPRDHAPSDIELDDGVLMLNHGHDGSDSEDQGGEVPDANISTGELAGIYLGILNVYTTLPQLFSMLVSWVIFRAFEPKLGAPRVTTHAASVKDQFVPNTMDVNTGSANASGLRLFIGALSALLAAESARRLKRTR</sequence>
<organism evidence="2 3">
    <name type="scientific">Trichophyton equinum (strain ATCC MYA-4606 / CBS 127.97)</name>
    <name type="common">Horse ringworm fungus</name>
    <dbReference type="NCBI Taxonomy" id="559882"/>
    <lineage>
        <taxon>Eukaryota</taxon>
        <taxon>Fungi</taxon>
        <taxon>Dikarya</taxon>
        <taxon>Ascomycota</taxon>
        <taxon>Pezizomycotina</taxon>
        <taxon>Eurotiomycetes</taxon>
        <taxon>Eurotiomycetidae</taxon>
        <taxon>Onygenales</taxon>
        <taxon>Arthrodermataceae</taxon>
        <taxon>Trichophyton</taxon>
    </lineage>
</organism>
<evidence type="ECO:0000313" key="3">
    <source>
        <dbReference type="Proteomes" id="UP000009169"/>
    </source>
</evidence>
<dbReference type="EMBL" id="DS995776">
    <property type="protein sequence ID" value="EGE08295.1"/>
    <property type="molecule type" value="Genomic_DNA"/>
</dbReference>
<proteinExistence type="predicted"/>
<evidence type="ECO:0000313" key="2">
    <source>
        <dbReference type="EMBL" id="EGE08295.1"/>
    </source>
</evidence>
<evidence type="ECO:0000256" key="1">
    <source>
        <dbReference type="SAM" id="MobiDB-lite"/>
    </source>
</evidence>
<keyword evidence="3" id="KW-1185">Reference proteome</keyword>
<dbReference type="AlphaFoldDB" id="F2Q2C7"/>
<reference evidence="3" key="1">
    <citation type="journal article" date="2012" name="MBio">
        <title>Comparative genome analysis of Trichophyton rubrum and related dermatophytes reveals candidate genes involved in infection.</title>
        <authorList>
            <person name="Martinez D.A."/>
            <person name="Oliver B.G."/>
            <person name="Graeser Y."/>
            <person name="Goldberg J.M."/>
            <person name="Li W."/>
            <person name="Martinez-Rossi N.M."/>
            <person name="Monod M."/>
            <person name="Shelest E."/>
            <person name="Barton R.C."/>
            <person name="Birch E."/>
            <person name="Brakhage A.A."/>
            <person name="Chen Z."/>
            <person name="Gurr S.J."/>
            <person name="Heiman D."/>
            <person name="Heitman J."/>
            <person name="Kosti I."/>
            <person name="Rossi A."/>
            <person name="Saif S."/>
            <person name="Samalova M."/>
            <person name="Saunders C.W."/>
            <person name="Shea T."/>
            <person name="Summerbell R.C."/>
            <person name="Xu J."/>
            <person name="Young S."/>
            <person name="Zeng Q."/>
            <person name="Birren B.W."/>
            <person name="Cuomo C.A."/>
            <person name="White T.C."/>
        </authorList>
    </citation>
    <scope>NUCLEOTIDE SEQUENCE [LARGE SCALE GENOMIC DNA]</scope>
    <source>
        <strain evidence="3">ATCC MYA-4606 / CBS 127.97</strain>
    </source>
</reference>
<dbReference type="Proteomes" id="UP000009169">
    <property type="component" value="Unassembled WGS sequence"/>
</dbReference>
<dbReference type="HOGENOM" id="CLU_096915_0_0_1"/>
<feature type="region of interest" description="Disordered" evidence="1">
    <location>
        <begin position="105"/>
        <end position="125"/>
    </location>
</feature>
<name>F2Q2C7_TRIEC</name>
<dbReference type="OrthoDB" id="28755at2759"/>
<dbReference type="VEuPathDB" id="FungiDB:TEQG_08781"/>
<gene>
    <name evidence="2" type="ORF">TEQG_08781</name>
</gene>
<dbReference type="eggNOG" id="KOG0637">
    <property type="taxonomic scope" value="Eukaryota"/>
</dbReference>
<protein>
    <submittedName>
        <fullName evidence="2">Uncharacterized protein</fullName>
    </submittedName>
</protein>
<accession>F2Q2C7</accession>